<reference evidence="3" key="1">
    <citation type="journal article" date="2009" name="Genome Res.">
        <title>Comparative genomic analyses of the human fungal pathogens Coccidioides and their relatives.</title>
        <authorList>
            <person name="Sharpton T.J."/>
            <person name="Stajich J.E."/>
            <person name="Rounsley S.D."/>
            <person name="Gardner M.J."/>
            <person name="Wortman J.R."/>
            <person name="Jordar V.S."/>
            <person name="Maiti R."/>
            <person name="Kodira C.D."/>
            <person name="Neafsey D.E."/>
            <person name="Zeng Q."/>
            <person name="Hung C.-Y."/>
            <person name="McMahan C."/>
            <person name="Muszewska A."/>
            <person name="Grynberg M."/>
            <person name="Mandel M.A."/>
            <person name="Kellner E.M."/>
            <person name="Barker B.M."/>
            <person name="Galgiani J.N."/>
            <person name="Orbach M.J."/>
            <person name="Kirkland T.N."/>
            <person name="Cole G.T."/>
            <person name="Henn M.R."/>
            <person name="Birren B.W."/>
            <person name="Taylor J.W."/>
        </authorList>
    </citation>
    <scope>NUCLEOTIDE SEQUENCE [LARGE SCALE GENOMIC DNA]</scope>
    <source>
        <strain evidence="3">RS</strain>
    </source>
</reference>
<keyword evidence="1" id="KW-0472">Membrane</keyword>
<evidence type="ECO:0000256" key="1">
    <source>
        <dbReference type="SAM" id="Phobius"/>
    </source>
</evidence>
<dbReference type="VEuPathDB" id="FungiDB:CIMG_13478"/>
<dbReference type="AlphaFoldDB" id="A0A0D8JY72"/>
<dbReference type="EMBL" id="GG704914">
    <property type="protein sequence ID" value="KJF61198.1"/>
    <property type="molecule type" value="Genomic_DNA"/>
</dbReference>
<dbReference type="Proteomes" id="UP000001261">
    <property type="component" value="Unassembled WGS sequence"/>
</dbReference>
<organism evidence="2 3">
    <name type="scientific">Coccidioides immitis (strain RS)</name>
    <name type="common">Valley fever fungus</name>
    <dbReference type="NCBI Taxonomy" id="246410"/>
    <lineage>
        <taxon>Eukaryota</taxon>
        <taxon>Fungi</taxon>
        <taxon>Dikarya</taxon>
        <taxon>Ascomycota</taxon>
        <taxon>Pezizomycotina</taxon>
        <taxon>Eurotiomycetes</taxon>
        <taxon>Eurotiomycetidae</taxon>
        <taxon>Onygenales</taxon>
        <taxon>Onygenaceae</taxon>
        <taxon>Coccidioides</taxon>
    </lineage>
</organism>
<name>A0A0D8JY72_COCIM</name>
<reference evidence="3" key="2">
    <citation type="journal article" date="2010" name="Genome Res.">
        <title>Population genomic sequencing of Coccidioides fungi reveals recent hybridization and transposon control.</title>
        <authorList>
            <person name="Neafsey D.E."/>
            <person name="Barker B.M."/>
            <person name="Sharpton T.J."/>
            <person name="Stajich J.E."/>
            <person name="Park D.J."/>
            <person name="Whiston E."/>
            <person name="Hung C.-Y."/>
            <person name="McMahan C."/>
            <person name="White J."/>
            <person name="Sykes S."/>
            <person name="Heiman D."/>
            <person name="Young S."/>
            <person name="Zeng Q."/>
            <person name="Abouelleil A."/>
            <person name="Aftuck L."/>
            <person name="Bessette D."/>
            <person name="Brown A."/>
            <person name="FitzGerald M."/>
            <person name="Lui A."/>
            <person name="Macdonald J.P."/>
            <person name="Priest M."/>
            <person name="Orbach M.J."/>
            <person name="Galgiani J.N."/>
            <person name="Kirkland T.N."/>
            <person name="Cole G.T."/>
            <person name="Birren B.W."/>
            <person name="Henn M.R."/>
            <person name="Taylor J.W."/>
            <person name="Rounsley S.D."/>
        </authorList>
    </citation>
    <scope>GENOME REANNOTATION</scope>
    <source>
        <strain evidence="3">RS</strain>
    </source>
</reference>
<evidence type="ECO:0000313" key="2">
    <source>
        <dbReference type="EMBL" id="KJF61198.1"/>
    </source>
</evidence>
<evidence type="ECO:0000313" key="3">
    <source>
        <dbReference type="Proteomes" id="UP000001261"/>
    </source>
</evidence>
<dbReference type="RefSeq" id="XP_004446254.1">
    <property type="nucleotide sequence ID" value="XM_004446197.1"/>
</dbReference>
<feature type="transmembrane region" description="Helical" evidence="1">
    <location>
        <begin position="83"/>
        <end position="104"/>
    </location>
</feature>
<protein>
    <submittedName>
        <fullName evidence="2">Uncharacterized protein</fullName>
    </submittedName>
</protein>
<keyword evidence="3" id="KW-1185">Reference proteome</keyword>
<dbReference type="GeneID" id="24165105"/>
<gene>
    <name evidence="2" type="ORF">CIMG_13478</name>
</gene>
<sequence>MINKGQSHGRPLMYTCISLPAKGQWKRRLFHFISFLFLFLLSFYFFLSFSFVFLSFFFFRLCSFFSRKNRMPSCSGSSRKRGLAPFGEIGIFSLTTMETFTFVYQRRTR</sequence>
<dbReference type="InParanoid" id="A0A0D8JY72"/>
<keyword evidence="1" id="KW-1133">Transmembrane helix</keyword>
<feature type="transmembrane region" description="Helical" evidence="1">
    <location>
        <begin position="29"/>
        <end position="62"/>
    </location>
</feature>
<dbReference type="KEGG" id="cim:CIMG_13478"/>
<keyword evidence="1" id="KW-0812">Transmembrane</keyword>
<accession>A0A0D8JY72</accession>
<proteinExistence type="predicted"/>